<dbReference type="Pfam" id="PF00072">
    <property type="entry name" value="Response_reg"/>
    <property type="match status" value="1"/>
</dbReference>
<dbReference type="Gene3D" id="3.40.50.2300">
    <property type="match status" value="1"/>
</dbReference>
<dbReference type="SMART" id="SM00421">
    <property type="entry name" value="HTH_LUXR"/>
    <property type="match status" value="1"/>
</dbReference>
<dbReference type="InterPro" id="IPR036388">
    <property type="entry name" value="WH-like_DNA-bd_sf"/>
</dbReference>
<keyword evidence="7" id="KW-1185">Reference proteome</keyword>
<dbReference type="InterPro" id="IPR058245">
    <property type="entry name" value="NreC/VraR/RcsB-like_REC"/>
</dbReference>
<evidence type="ECO:0000256" key="2">
    <source>
        <dbReference type="ARBA" id="ARBA00023125"/>
    </source>
</evidence>
<reference evidence="6 7" key="1">
    <citation type="journal article" date="2016" name="Int. J. Syst. Evol. Microbiol.">
        <title>Description of Comamonas sediminis sp. nov., isolated from lagoon sediments.</title>
        <authorList>
            <person name="Subhash Y."/>
            <person name="Bang J.J."/>
            <person name="You T.H."/>
            <person name="Lee S.S."/>
        </authorList>
    </citation>
    <scope>NUCLEOTIDE SEQUENCE [LARGE SCALE GENOMIC DNA]</scope>
    <source>
        <strain evidence="6 7">JCM 31169</strain>
    </source>
</reference>
<evidence type="ECO:0000313" key="6">
    <source>
        <dbReference type="EMBL" id="MEY2251578.1"/>
    </source>
</evidence>
<dbReference type="Pfam" id="PF00196">
    <property type="entry name" value="GerE"/>
    <property type="match status" value="1"/>
</dbReference>
<dbReference type="PANTHER" id="PTHR45566">
    <property type="entry name" value="HTH-TYPE TRANSCRIPTIONAL REGULATOR YHJB-RELATED"/>
    <property type="match status" value="1"/>
</dbReference>
<evidence type="ECO:0000256" key="3">
    <source>
        <dbReference type="PROSITE-ProRule" id="PRU00169"/>
    </source>
</evidence>
<proteinExistence type="predicted"/>
<dbReference type="SUPFAM" id="SSF46894">
    <property type="entry name" value="C-terminal effector domain of the bipartite response regulators"/>
    <property type="match status" value="1"/>
</dbReference>
<dbReference type="PROSITE" id="PS50043">
    <property type="entry name" value="HTH_LUXR_2"/>
    <property type="match status" value="1"/>
</dbReference>
<evidence type="ECO:0000256" key="1">
    <source>
        <dbReference type="ARBA" id="ARBA00022553"/>
    </source>
</evidence>
<gene>
    <name evidence="6" type="ORF">AB7A72_11240</name>
</gene>
<dbReference type="InterPro" id="IPR000792">
    <property type="entry name" value="Tscrpt_reg_LuxR_C"/>
</dbReference>
<dbReference type="SMART" id="SM00448">
    <property type="entry name" value="REC"/>
    <property type="match status" value="1"/>
</dbReference>
<dbReference type="Gene3D" id="1.10.10.10">
    <property type="entry name" value="Winged helix-like DNA-binding domain superfamily/Winged helix DNA-binding domain"/>
    <property type="match status" value="1"/>
</dbReference>
<evidence type="ECO:0000259" key="4">
    <source>
        <dbReference type="PROSITE" id="PS50043"/>
    </source>
</evidence>
<dbReference type="InterPro" id="IPR001789">
    <property type="entry name" value="Sig_transdc_resp-reg_receiver"/>
</dbReference>
<evidence type="ECO:0000259" key="5">
    <source>
        <dbReference type="PROSITE" id="PS50110"/>
    </source>
</evidence>
<evidence type="ECO:0000313" key="7">
    <source>
        <dbReference type="Proteomes" id="UP001562178"/>
    </source>
</evidence>
<dbReference type="InterPro" id="IPR051015">
    <property type="entry name" value="EvgA-like"/>
</dbReference>
<organism evidence="6 7">
    <name type="scientific">Comamonas sediminis</name>
    <dbReference type="NCBI Taxonomy" id="1783360"/>
    <lineage>
        <taxon>Bacteria</taxon>
        <taxon>Pseudomonadati</taxon>
        <taxon>Pseudomonadota</taxon>
        <taxon>Betaproteobacteria</taxon>
        <taxon>Burkholderiales</taxon>
        <taxon>Comamonadaceae</taxon>
        <taxon>Comamonas</taxon>
    </lineage>
</organism>
<dbReference type="InterPro" id="IPR011006">
    <property type="entry name" value="CheY-like_superfamily"/>
</dbReference>
<feature type="domain" description="Response regulatory" evidence="5">
    <location>
        <begin position="7"/>
        <end position="130"/>
    </location>
</feature>
<name>A0ABV4B582_9BURK</name>
<feature type="domain" description="HTH luxR-type" evidence="4">
    <location>
        <begin position="144"/>
        <end position="209"/>
    </location>
</feature>
<dbReference type="CDD" id="cd06170">
    <property type="entry name" value="LuxR_C_like"/>
    <property type="match status" value="1"/>
</dbReference>
<feature type="modified residue" description="4-aspartylphosphate" evidence="3">
    <location>
        <position position="65"/>
    </location>
</feature>
<dbReference type="Proteomes" id="UP001562178">
    <property type="component" value="Unassembled WGS sequence"/>
</dbReference>
<dbReference type="CDD" id="cd17535">
    <property type="entry name" value="REC_NarL-like"/>
    <property type="match status" value="1"/>
</dbReference>
<keyword evidence="2" id="KW-0238">DNA-binding</keyword>
<dbReference type="EMBL" id="JBGBDC010000004">
    <property type="protein sequence ID" value="MEY2251578.1"/>
    <property type="molecule type" value="Genomic_DNA"/>
</dbReference>
<dbReference type="SUPFAM" id="SSF52172">
    <property type="entry name" value="CheY-like"/>
    <property type="match status" value="1"/>
</dbReference>
<dbReference type="PRINTS" id="PR00038">
    <property type="entry name" value="HTHLUXR"/>
</dbReference>
<dbReference type="InterPro" id="IPR016032">
    <property type="entry name" value="Sig_transdc_resp-reg_C-effctor"/>
</dbReference>
<sequence>MPARPAHLLLIDDHALFRTGLRLIVQEHPEVGAISEAGSIAEACALAQRAPASGGGGAVDLVLLDIMLPGMNGFDGMPSLRKAFPQARIVFVSASVAPDGVREARAQGADGFLSKSASGNDILQAIGAVLAGQPCFAVPASSGPLPDGVALTPRQRDVLRLLSAGKPNKVIARQLDLSESTVRGHVTAIFAQLGVDNRSAALLRAQHLGLVDVLPAYAGPASAA</sequence>
<protein>
    <submittedName>
        <fullName evidence="6">Response regulator</fullName>
    </submittedName>
</protein>
<keyword evidence="1 3" id="KW-0597">Phosphoprotein</keyword>
<accession>A0ABV4B582</accession>
<comment type="caution">
    <text evidence="6">The sequence shown here is derived from an EMBL/GenBank/DDBJ whole genome shotgun (WGS) entry which is preliminary data.</text>
</comment>
<dbReference type="RefSeq" id="WP_369460009.1">
    <property type="nucleotide sequence ID" value="NZ_JBGBDC010000004.1"/>
</dbReference>
<dbReference type="PROSITE" id="PS50110">
    <property type="entry name" value="RESPONSE_REGULATORY"/>
    <property type="match status" value="1"/>
</dbReference>
<dbReference type="PANTHER" id="PTHR45566:SF2">
    <property type="entry name" value="NARL SUBFAMILY"/>
    <property type="match status" value="1"/>
</dbReference>